<accession>A0A7X3H6S3</accession>
<dbReference type="NCBIfam" id="TIGR01600">
    <property type="entry name" value="phage_tail_L"/>
    <property type="match status" value="1"/>
</dbReference>
<dbReference type="AlphaFoldDB" id="A0A7X3H6S3"/>
<name>A0A7X3H6S3_9GAMM</name>
<gene>
    <name evidence="1" type="ORF">GO594_10660</name>
</gene>
<sequence length="269" mass="29403">MIRSDFQTLEPGSLVQLFEVDCTAFGGDVLRFHGHNIALRAEDIEAVTNPLYAGSLRWLAGDERLLVGRSGDLAARSIWWQGQEYRAWPCQIEGLEANGSGSPSSPTLSVGNIDGTISAACLFFEDLLQAQVTMRQTLAHYLDAANFDGGNPQADPSQEVIEIWYVDRKSSETNEVVQWELSSPADLQGQVIPARIISGVCEWCVRGRYRGPECGYTGAAMFDEDGNPTDDPEKDRCSGLLATGCKVRWGEHNELPFGGFPGASLLRSN</sequence>
<dbReference type="GO" id="GO:0051536">
    <property type="term" value="F:iron-sulfur cluster binding"/>
    <property type="evidence" value="ECO:0007669"/>
    <property type="project" value="InterPro"/>
</dbReference>
<dbReference type="Proteomes" id="UP000461288">
    <property type="component" value="Unassembled WGS sequence"/>
</dbReference>
<dbReference type="Pfam" id="PF05100">
    <property type="entry name" value="Phage_tail_L"/>
    <property type="match status" value="1"/>
</dbReference>
<dbReference type="GO" id="GO:0046718">
    <property type="term" value="P:symbiont entry into host cell"/>
    <property type="evidence" value="ECO:0007669"/>
    <property type="project" value="InterPro"/>
</dbReference>
<comment type="caution">
    <text evidence="1">The sequence shown here is derived from an EMBL/GenBank/DDBJ whole genome shotgun (WGS) entry which is preliminary data.</text>
</comment>
<dbReference type="EMBL" id="WTFN01000021">
    <property type="protein sequence ID" value="MWK56438.1"/>
    <property type="molecule type" value="Genomic_DNA"/>
</dbReference>
<proteinExistence type="predicted"/>
<dbReference type="RefSeq" id="WP_160480731.1">
    <property type="nucleotide sequence ID" value="NZ_WTFN01000021.1"/>
</dbReference>
<evidence type="ECO:0000313" key="1">
    <source>
        <dbReference type="EMBL" id="MWK56438.1"/>
    </source>
</evidence>
<dbReference type="GO" id="GO:0030430">
    <property type="term" value="C:host cell cytoplasm"/>
    <property type="evidence" value="ECO:0007669"/>
    <property type="project" value="InterPro"/>
</dbReference>
<protein>
    <submittedName>
        <fullName evidence="1">Phage minor tail protein L</fullName>
    </submittedName>
</protein>
<reference evidence="1 2" key="1">
    <citation type="submission" date="2019-12" db="EMBL/GenBank/DDBJ databases">
        <title>Draft genome sequence of Pseudomonas otitidis recovered from a chicken carcass.</title>
        <authorList>
            <person name="Vieira T.R."/>
            <person name="Oliviera E.F.C."/>
            <person name="Silva N.M.V."/>
            <person name="Sambrano G.E."/>
            <person name="Cibulski S.P."/>
            <person name="Cardoso M.R.I."/>
        </authorList>
    </citation>
    <scope>NUCLEOTIDE SEQUENCE [LARGE SCALE GENOMIC DNA]</scope>
    <source>
        <strain evidence="1 2">25_K</strain>
    </source>
</reference>
<evidence type="ECO:0000313" key="2">
    <source>
        <dbReference type="Proteomes" id="UP000461288"/>
    </source>
</evidence>
<organism evidence="1 2">
    <name type="scientific">Metapseudomonas otitidis</name>
    <dbReference type="NCBI Taxonomy" id="319939"/>
    <lineage>
        <taxon>Bacteria</taxon>
        <taxon>Pseudomonadati</taxon>
        <taxon>Pseudomonadota</taxon>
        <taxon>Gammaproteobacteria</taxon>
        <taxon>Pseudomonadales</taxon>
        <taxon>Pseudomonadaceae</taxon>
        <taxon>Metapseudomonas</taxon>
    </lineage>
</organism>
<dbReference type="InterPro" id="IPR006487">
    <property type="entry name" value="Phage_lambda_L"/>
</dbReference>